<dbReference type="AlphaFoldDB" id="A0AAW0AHD5"/>
<dbReference type="Proteomes" id="UP001362999">
    <property type="component" value="Unassembled WGS sequence"/>
</dbReference>
<reference evidence="2 3" key="1">
    <citation type="journal article" date="2024" name="J Genomics">
        <title>Draft genome sequencing and assembly of Favolaschia claudopus CIRM-BRFM 2984 isolated from oak limbs.</title>
        <authorList>
            <person name="Navarro D."/>
            <person name="Drula E."/>
            <person name="Chaduli D."/>
            <person name="Cazenave R."/>
            <person name="Ahrendt S."/>
            <person name="Wang J."/>
            <person name="Lipzen A."/>
            <person name="Daum C."/>
            <person name="Barry K."/>
            <person name="Grigoriev I.V."/>
            <person name="Favel A."/>
            <person name="Rosso M.N."/>
            <person name="Martin F."/>
        </authorList>
    </citation>
    <scope>NUCLEOTIDE SEQUENCE [LARGE SCALE GENOMIC DNA]</scope>
    <source>
        <strain evidence="2 3">CIRM-BRFM 2984</strain>
    </source>
</reference>
<evidence type="ECO:0000313" key="2">
    <source>
        <dbReference type="EMBL" id="KAK7008489.1"/>
    </source>
</evidence>
<keyword evidence="3" id="KW-1185">Reference proteome</keyword>
<organism evidence="2 3">
    <name type="scientific">Favolaschia claudopus</name>
    <dbReference type="NCBI Taxonomy" id="2862362"/>
    <lineage>
        <taxon>Eukaryota</taxon>
        <taxon>Fungi</taxon>
        <taxon>Dikarya</taxon>
        <taxon>Basidiomycota</taxon>
        <taxon>Agaricomycotina</taxon>
        <taxon>Agaricomycetes</taxon>
        <taxon>Agaricomycetidae</taxon>
        <taxon>Agaricales</taxon>
        <taxon>Marasmiineae</taxon>
        <taxon>Mycenaceae</taxon>
        <taxon>Favolaschia</taxon>
    </lineage>
</organism>
<accession>A0AAW0AHD5</accession>
<comment type="caution">
    <text evidence="2">The sequence shown here is derived from an EMBL/GenBank/DDBJ whole genome shotgun (WGS) entry which is preliminary data.</text>
</comment>
<evidence type="ECO:0000256" key="1">
    <source>
        <dbReference type="SAM" id="MobiDB-lite"/>
    </source>
</evidence>
<proteinExistence type="predicted"/>
<gene>
    <name evidence="2" type="ORF">R3P38DRAFT_3210741</name>
</gene>
<sequence>MPDATPKGSHVFRPHTALAHPASTSRKRKPADSNAGTLKKPCLSGGAAALSIDIAPSPVRLKNAVKRARELETWMEKVDLVSFFDVLMNIYDTFEDCDEELRIIWVKRKVGIEA</sequence>
<protein>
    <submittedName>
        <fullName evidence="2">Uncharacterized protein</fullName>
    </submittedName>
</protein>
<feature type="region of interest" description="Disordered" evidence="1">
    <location>
        <begin position="1"/>
        <end position="38"/>
    </location>
</feature>
<dbReference type="EMBL" id="JAWWNJ010000067">
    <property type="protein sequence ID" value="KAK7008489.1"/>
    <property type="molecule type" value="Genomic_DNA"/>
</dbReference>
<evidence type="ECO:0000313" key="3">
    <source>
        <dbReference type="Proteomes" id="UP001362999"/>
    </source>
</evidence>
<name>A0AAW0AHD5_9AGAR</name>